<evidence type="ECO:0000313" key="1">
    <source>
        <dbReference type="EMBL" id="PCS21104.1"/>
    </source>
</evidence>
<dbReference type="Proteomes" id="UP000219020">
    <property type="component" value="Unassembled WGS sequence"/>
</dbReference>
<protein>
    <submittedName>
        <fullName evidence="1">Mobile element protein</fullName>
    </submittedName>
</protein>
<dbReference type="AlphaFoldDB" id="A0A2A5SYV8"/>
<accession>A0A2A5SYV8</accession>
<name>A0A2A5SYV8_9GAMM</name>
<sequence length="53" mass="6361">MSSLEALPHVVIDIKGLKVYGETEWKTRKHGKDKRHIWRKLYLIIDDYKVPVR</sequence>
<proteinExistence type="predicted"/>
<comment type="caution">
    <text evidence="1">The sequence shown here is derived from an EMBL/GenBank/DDBJ whole genome shotgun (WGS) entry which is preliminary data.</text>
</comment>
<dbReference type="EMBL" id="NBYY01000039">
    <property type="protein sequence ID" value="PCS21104.1"/>
    <property type="molecule type" value="Genomic_DNA"/>
</dbReference>
<organism evidence="1 2">
    <name type="scientific">Candidatus Enterovibrio escicola</name>
    <dbReference type="NCBI Taxonomy" id="1927127"/>
    <lineage>
        <taxon>Bacteria</taxon>
        <taxon>Pseudomonadati</taxon>
        <taxon>Pseudomonadota</taxon>
        <taxon>Gammaproteobacteria</taxon>
        <taxon>Vibrionales</taxon>
        <taxon>Vibrionaceae</taxon>
        <taxon>Enterovibrio</taxon>
    </lineage>
</organism>
<evidence type="ECO:0000313" key="2">
    <source>
        <dbReference type="Proteomes" id="UP000219020"/>
    </source>
</evidence>
<keyword evidence="2" id="KW-1185">Reference proteome</keyword>
<gene>
    <name evidence="1" type="ORF">BTN49_3251</name>
</gene>
<reference evidence="2" key="1">
    <citation type="submission" date="2017-04" db="EMBL/GenBank/DDBJ databases">
        <title>Genome evolution of the luminous symbionts of deep sea anglerfish.</title>
        <authorList>
            <person name="Hendry T.A."/>
        </authorList>
    </citation>
    <scope>NUCLEOTIDE SEQUENCE [LARGE SCALE GENOMIC DNA]</scope>
</reference>